<sequence length="56" mass="6486">MFRQDFTCPALLESSSVVFTYGAVTRYGHSFQSVRLTDEEALAWSRFARHYYGNLC</sequence>
<proteinExistence type="predicted"/>
<accession>E0XYI4</accession>
<evidence type="ECO:0000313" key="1">
    <source>
        <dbReference type="EMBL" id="ADI19475.1"/>
    </source>
</evidence>
<dbReference type="AlphaFoldDB" id="E0XYI4"/>
<dbReference type="EMBL" id="GU474922">
    <property type="protein sequence ID" value="ADI19475.1"/>
    <property type="molecule type" value="Genomic_DNA"/>
</dbReference>
<name>E0XYI4_9SPHN</name>
<reference evidence="1" key="1">
    <citation type="journal article" date="2011" name="Environ. Microbiol.">
        <title>Time-series analyses of Monterey Bay coastal microbial picoplankton using a 'genome proxy' microarray.</title>
        <authorList>
            <person name="Rich V.I."/>
            <person name="Pham V.D."/>
            <person name="Eppley J."/>
            <person name="Shi Y."/>
            <person name="DeLong E.F."/>
        </authorList>
    </citation>
    <scope>NUCLEOTIDE SEQUENCE</scope>
</reference>
<protein>
    <submittedName>
        <fullName evidence="1">Uncharacterized protein</fullName>
    </submittedName>
</protein>
<organism evidence="1">
    <name type="scientific">uncultured Sphingomonadales bacterium HF0500_24B12</name>
    <dbReference type="NCBI Taxonomy" id="710993"/>
    <lineage>
        <taxon>Bacteria</taxon>
        <taxon>Pseudomonadati</taxon>
        <taxon>Pseudomonadota</taxon>
        <taxon>Alphaproteobacteria</taxon>
        <taxon>Sphingomonadales</taxon>
        <taxon>environmental samples</taxon>
    </lineage>
</organism>